<organism evidence="6 7">
    <name type="scientific">Effrenium voratum</name>
    <dbReference type="NCBI Taxonomy" id="2562239"/>
    <lineage>
        <taxon>Eukaryota</taxon>
        <taxon>Sar</taxon>
        <taxon>Alveolata</taxon>
        <taxon>Dinophyceae</taxon>
        <taxon>Suessiales</taxon>
        <taxon>Symbiodiniaceae</taxon>
        <taxon>Effrenium</taxon>
    </lineage>
</organism>
<dbReference type="GO" id="GO:0005730">
    <property type="term" value="C:nucleolus"/>
    <property type="evidence" value="ECO:0007669"/>
    <property type="project" value="TreeGrafter"/>
</dbReference>
<proteinExistence type="inferred from homology"/>
<protein>
    <recommendedName>
        <fullName evidence="3">Bifunctional lysine-specific demethylase and histidyl-hydroxylase</fullName>
        <ecNumber evidence="3">1.14.11.-</ecNumber>
    </recommendedName>
</protein>
<evidence type="ECO:0000313" key="6">
    <source>
        <dbReference type="EMBL" id="CAJ1380149.1"/>
    </source>
</evidence>
<sequence length="551" mass="60133">MAEPGLDWAAGSPEEAFAWLVAPLTPKQFFQKHWEKRPLHLQGASGRFDGLLPRACLEARLRKGLAYGKELNLARCGADGQVMCNGKGLANLTAVKEKVAQGCSVQVVHPQRFCPKVAALLARLEAHFGCLWGANSFRTPAGGKGFKAHHDEVEVFMLQLEGAKRWRLHSCPKGPLPRDYCWDYSEQELGEPLMELVLKQGDLLYLPRGTVHKGEAVEGEESHHLTISTYQKFSWADFMQKVLPTALDQAAASEPRFREGLPLRCLSWLGEQHSAAPRRRRAFLAQLRSRLRGLARYAAPAARGAGDFLGAQLVARRLPPVARRPAEGVADVAARAVRWAEPGAVRVVVESRPGSEPEIQIYHSWDNAAENHMQDVEPEPACIVLEGLQALPTLQALNRACGEWIPAASLDSELLEGLCEHGLVETGDLGRVPRKRPREPGRAARRRSLLRAQKGCHKEEDGRCGTGAVGSKRKRTRKKAKRSAFGTKKDAVLAAHVLQGALSVCKAQCLSVSPCEEGGSSDDSSDCGSDAGSSFDSADSEPGHRPQKPQV</sequence>
<dbReference type="Gene3D" id="1.10.10.1500">
    <property type="entry name" value="JmjC domain-containing ribosomal oxygenase (ROX), dimer domain"/>
    <property type="match status" value="1"/>
</dbReference>
<dbReference type="InterPro" id="IPR003347">
    <property type="entry name" value="JmjC_dom"/>
</dbReference>
<reference evidence="6" key="1">
    <citation type="submission" date="2023-08" db="EMBL/GenBank/DDBJ databases">
        <authorList>
            <person name="Chen Y."/>
            <person name="Shah S."/>
            <person name="Dougan E. K."/>
            <person name="Thang M."/>
            <person name="Chan C."/>
        </authorList>
    </citation>
    <scope>NUCLEOTIDE SEQUENCE</scope>
</reference>
<evidence type="ECO:0000256" key="4">
    <source>
        <dbReference type="SAM" id="MobiDB-lite"/>
    </source>
</evidence>
<keyword evidence="7" id="KW-1185">Reference proteome</keyword>
<feature type="compositionally biased region" description="Basic residues" evidence="4">
    <location>
        <begin position="432"/>
        <end position="449"/>
    </location>
</feature>
<evidence type="ECO:0000313" key="7">
    <source>
        <dbReference type="Proteomes" id="UP001178507"/>
    </source>
</evidence>
<comment type="similarity">
    <text evidence="3">Belongs to the ROX family.</text>
</comment>
<dbReference type="GO" id="GO:0005506">
    <property type="term" value="F:iron ion binding"/>
    <property type="evidence" value="ECO:0007669"/>
    <property type="project" value="UniProtKB-UniRule"/>
</dbReference>
<dbReference type="PROSITE" id="PS51184">
    <property type="entry name" value="JMJC"/>
    <property type="match status" value="1"/>
</dbReference>
<evidence type="ECO:0000259" key="5">
    <source>
        <dbReference type="PROSITE" id="PS51184"/>
    </source>
</evidence>
<dbReference type="GO" id="GO:0051864">
    <property type="term" value="F:histone H3K36 demethylase activity"/>
    <property type="evidence" value="ECO:0007669"/>
    <property type="project" value="TreeGrafter"/>
</dbReference>
<keyword evidence="3" id="KW-0223">Dioxygenase</keyword>
<feature type="region of interest" description="Disordered" evidence="4">
    <location>
        <begin position="513"/>
        <end position="551"/>
    </location>
</feature>
<dbReference type="Gene3D" id="2.60.120.650">
    <property type="entry name" value="Cupin"/>
    <property type="match status" value="1"/>
</dbReference>
<feature type="compositionally biased region" description="Basic residues" evidence="4">
    <location>
        <begin position="471"/>
        <end position="482"/>
    </location>
</feature>
<keyword evidence="2 3" id="KW-0408">Iron</keyword>
<comment type="caution">
    <text evidence="6">The sequence shown here is derived from an EMBL/GenBank/DDBJ whole genome shotgun (WGS) entry which is preliminary data.</text>
</comment>
<comment type="function">
    <text evidence="3">Oxygenase that can act as both a histone lysine demethylase and a ribosomal histidine hydroxylase.</text>
</comment>
<gene>
    <name evidence="6" type="ORF">EVOR1521_LOCUS8165</name>
</gene>
<feature type="domain" description="JmjC" evidence="5">
    <location>
        <begin position="103"/>
        <end position="250"/>
    </location>
</feature>
<keyword evidence="3" id="KW-0539">Nucleus</keyword>
<dbReference type="PANTHER" id="PTHR13096:SF8">
    <property type="entry name" value="RIBOSOMAL OXYGENASE 1"/>
    <property type="match status" value="1"/>
</dbReference>
<dbReference type="SUPFAM" id="SSF51197">
    <property type="entry name" value="Clavaminate synthase-like"/>
    <property type="match status" value="1"/>
</dbReference>
<keyword evidence="3" id="KW-0804">Transcription</keyword>
<dbReference type="EMBL" id="CAUJNA010000686">
    <property type="protein sequence ID" value="CAJ1380149.1"/>
    <property type="molecule type" value="Genomic_DNA"/>
</dbReference>
<dbReference type="Proteomes" id="UP001178507">
    <property type="component" value="Unassembled WGS sequence"/>
</dbReference>
<evidence type="ECO:0000256" key="1">
    <source>
        <dbReference type="ARBA" id="ARBA00022723"/>
    </source>
</evidence>
<comment type="cofactor">
    <cofactor evidence="3">
        <name>Fe(2+)</name>
        <dbReference type="ChEBI" id="CHEBI:29033"/>
    </cofactor>
    <text evidence="3">Binds 1 Fe(2+) ion per subunit.</text>
</comment>
<comment type="subcellular location">
    <subcellularLocation>
        <location evidence="3">Nucleus</location>
    </subcellularLocation>
</comment>
<accession>A0AA36I5P7</accession>
<dbReference type="Gene3D" id="3.90.930.40">
    <property type="match status" value="1"/>
</dbReference>
<dbReference type="Pfam" id="PF08007">
    <property type="entry name" value="JmjC_2"/>
    <property type="match status" value="1"/>
</dbReference>
<dbReference type="PANTHER" id="PTHR13096">
    <property type="entry name" value="MINA53 MYC INDUCED NUCLEAR ANTIGEN"/>
    <property type="match status" value="1"/>
</dbReference>
<evidence type="ECO:0000256" key="3">
    <source>
        <dbReference type="RuleBase" id="RU366061"/>
    </source>
</evidence>
<keyword evidence="1 3" id="KW-0479">Metal-binding</keyword>
<dbReference type="InterPro" id="IPR039994">
    <property type="entry name" value="NO66-like"/>
</dbReference>
<keyword evidence="3" id="KW-0805">Transcription regulation</keyword>
<keyword evidence="3" id="KW-0560">Oxidoreductase</keyword>
<feature type="compositionally biased region" description="Low complexity" evidence="4">
    <location>
        <begin position="526"/>
        <end position="537"/>
    </location>
</feature>
<evidence type="ECO:0000256" key="2">
    <source>
        <dbReference type="ARBA" id="ARBA00023004"/>
    </source>
</evidence>
<dbReference type="EC" id="1.14.11.-" evidence="3"/>
<dbReference type="GO" id="GO:0032453">
    <property type="term" value="F:histone H3K4 demethylase activity"/>
    <property type="evidence" value="ECO:0007669"/>
    <property type="project" value="TreeGrafter"/>
</dbReference>
<name>A0AA36I5P7_9DINO</name>
<feature type="region of interest" description="Disordered" evidence="4">
    <location>
        <begin position="429"/>
        <end position="486"/>
    </location>
</feature>
<dbReference type="AlphaFoldDB" id="A0AA36I5P7"/>